<evidence type="ECO:0000313" key="4">
    <source>
        <dbReference type="EMBL" id="MBM7572583.1"/>
    </source>
</evidence>
<feature type="compositionally biased region" description="Low complexity" evidence="1">
    <location>
        <begin position="91"/>
        <end position="123"/>
    </location>
</feature>
<dbReference type="RefSeq" id="WP_204501095.1">
    <property type="nucleotide sequence ID" value="NZ_JAFBDR010000019.1"/>
</dbReference>
<dbReference type="InterPro" id="IPR035940">
    <property type="entry name" value="CAP_sf"/>
</dbReference>
<comment type="caution">
    <text evidence="4">The sequence shown here is derived from an EMBL/GenBank/DDBJ whole genome shotgun (WGS) entry which is preliminary data.</text>
</comment>
<feature type="chain" id="PRO_5047368051" evidence="2">
    <location>
        <begin position="18"/>
        <end position="248"/>
    </location>
</feature>
<dbReference type="CDD" id="cd05379">
    <property type="entry name" value="CAP_bacterial"/>
    <property type="match status" value="1"/>
</dbReference>
<gene>
    <name evidence="4" type="ORF">JOC48_003114</name>
</gene>
<dbReference type="PANTHER" id="PTHR31157">
    <property type="entry name" value="SCP DOMAIN-CONTAINING PROTEIN"/>
    <property type="match status" value="1"/>
</dbReference>
<dbReference type="PANTHER" id="PTHR31157:SF1">
    <property type="entry name" value="SCP DOMAIN-CONTAINING PROTEIN"/>
    <property type="match status" value="1"/>
</dbReference>
<feature type="domain" description="SCP" evidence="3">
    <location>
        <begin position="133"/>
        <end position="244"/>
    </location>
</feature>
<organism evidence="4 5">
    <name type="scientific">Aquibacillus albus</name>
    <dbReference type="NCBI Taxonomy" id="1168171"/>
    <lineage>
        <taxon>Bacteria</taxon>
        <taxon>Bacillati</taxon>
        <taxon>Bacillota</taxon>
        <taxon>Bacilli</taxon>
        <taxon>Bacillales</taxon>
        <taxon>Bacillaceae</taxon>
        <taxon>Aquibacillus</taxon>
    </lineage>
</organism>
<keyword evidence="2" id="KW-0732">Signal</keyword>
<dbReference type="NCBIfam" id="TIGR02909">
    <property type="entry name" value="spore_YkwD"/>
    <property type="match status" value="1"/>
</dbReference>
<feature type="compositionally biased region" description="Polar residues" evidence="1">
    <location>
        <begin position="27"/>
        <end position="41"/>
    </location>
</feature>
<sequence length="248" mass="27784">MKIFQYTVLAFLLGVVATGCNNDANQIDQANPGNDPATPQQVGFNAGDNDNNFGVNEIPNRYDIPVRPGREQNIFRIPGGQNGQQAQPDTNQRYQQQNPDQQQQAIPQQEEQNQPQQKQTENQPTNIQAEVIELTNQERQNNGLPPLKQDQPLTNAAQMKSEDMANNNYFSHNSPTYGTPFDMLQSQGIEYTTAAENIARGQQSAQEVVEGWMNSPGHRKNILNKKVTHIGVGYASNGDYWTQLFIKK</sequence>
<protein>
    <submittedName>
        <fullName evidence="4">YkwD family protein</fullName>
    </submittedName>
</protein>
<name>A0ABS2N394_9BACI</name>
<feature type="region of interest" description="Disordered" evidence="1">
    <location>
        <begin position="27"/>
        <end position="123"/>
    </location>
</feature>
<dbReference type="PROSITE" id="PS51257">
    <property type="entry name" value="PROKAR_LIPOPROTEIN"/>
    <property type="match status" value="1"/>
</dbReference>
<evidence type="ECO:0000259" key="3">
    <source>
        <dbReference type="Pfam" id="PF00188"/>
    </source>
</evidence>
<evidence type="ECO:0000256" key="1">
    <source>
        <dbReference type="SAM" id="MobiDB-lite"/>
    </source>
</evidence>
<evidence type="ECO:0000313" key="5">
    <source>
        <dbReference type="Proteomes" id="UP001296943"/>
    </source>
</evidence>
<dbReference type="EMBL" id="JAFBDR010000019">
    <property type="protein sequence ID" value="MBM7572583.1"/>
    <property type="molecule type" value="Genomic_DNA"/>
</dbReference>
<feature type="compositionally biased region" description="Low complexity" evidence="1">
    <location>
        <begin position="42"/>
        <end position="56"/>
    </location>
</feature>
<dbReference type="Pfam" id="PF00188">
    <property type="entry name" value="CAP"/>
    <property type="match status" value="1"/>
</dbReference>
<dbReference type="InterPro" id="IPR014044">
    <property type="entry name" value="CAP_dom"/>
</dbReference>
<accession>A0ABS2N394</accession>
<proteinExistence type="predicted"/>
<dbReference type="SUPFAM" id="SSF55797">
    <property type="entry name" value="PR-1-like"/>
    <property type="match status" value="1"/>
</dbReference>
<dbReference type="Proteomes" id="UP001296943">
    <property type="component" value="Unassembled WGS sequence"/>
</dbReference>
<dbReference type="InterPro" id="IPR014258">
    <property type="entry name" value="CAP_domain_YkwD-like"/>
</dbReference>
<evidence type="ECO:0000256" key="2">
    <source>
        <dbReference type="SAM" id="SignalP"/>
    </source>
</evidence>
<reference evidence="4 5" key="1">
    <citation type="submission" date="2021-01" db="EMBL/GenBank/DDBJ databases">
        <title>Genomic Encyclopedia of Type Strains, Phase IV (KMG-IV): sequencing the most valuable type-strain genomes for metagenomic binning, comparative biology and taxonomic classification.</title>
        <authorList>
            <person name="Goeker M."/>
        </authorList>
    </citation>
    <scope>NUCLEOTIDE SEQUENCE [LARGE SCALE GENOMIC DNA]</scope>
    <source>
        <strain evidence="4 5">DSM 23711</strain>
    </source>
</reference>
<keyword evidence="5" id="KW-1185">Reference proteome</keyword>
<dbReference type="Gene3D" id="3.40.33.10">
    <property type="entry name" value="CAP"/>
    <property type="match status" value="1"/>
</dbReference>
<feature type="signal peptide" evidence="2">
    <location>
        <begin position="1"/>
        <end position="17"/>
    </location>
</feature>